<evidence type="ECO:0000313" key="1">
    <source>
        <dbReference type="EMBL" id="QJA85045.1"/>
    </source>
</evidence>
<dbReference type="GO" id="GO:0003676">
    <property type="term" value="F:nucleic acid binding"/>
    <property type="evidence" value="ECO:0007669"/>
    <property type="project" value="InterPro"/>
</dbReference>
<protein>
    <submittedName>
        <fullName evidence="1">Putative holliday junction resolvase</fullName>
    </submittedName>
</protein>
<dbReference type="InterPro" id="IPR011856">
    <property type="entry name" value="tRNA_endonuc-like_dom_sf"/>
</dbReference>
<dbReference type="AlphaFoldDB" id="A0A6M3KU99"/>
<dbReference type="InterPro" id="IPR011335">
    <property type="entry name" value="Restrct_endonuc-II-like"/>
</dbReference>
<dbReference type="SUPFAM" id="SSF52980">
    <property type="entry name" value="Restriction endonuclease-like"/>
    <property type="match status" value="1"/>
</dbReference>
<dbReference type="EMBL" id="MT142550">
    <property type="protein sequence ID" value="QJA85045.1"/>
    <property type="molecule type" value="Genomic_DNA"/>
</dbReference>
<accession>A0A6M3KU99</accession>
<sequence length="117" mass="13026">MASKYSQGRAFEWKVRDDLRSKGYDVGRTAGSKSPIDLFAVPRTGTGLLFVQCKLGSMSKAEKIVFYQFSTRAGADCLLATRRKEGRKYVIVYERIVFTGEAVECKISGRLTGPSKM</sequence>
<reference evidence="1" key="1">
    <citation type="submission" date="2020-03" db="EMBL/GenBank/DDBJ databases">
        <title>The deep terrestrial virosphere.</title>
        <authorList>
            <person name="Holmfeldt K."/>
            <person name="Nilsson E."/>
            <person name="Simone D."/>
            <person name="Lopez-Fernandez M."/>
            <person name="Wu X."/>
            <person name="de Brujin I."/>
            <person name="Lundin D."/>
            <person name="Andersson A."/>
            <person name="Bertilsson S."/>
            <person name="Dopson M."/>
        </authorList>
    </citation>
    <scope>NUCLEOTIDE SEQUENCE</scope>
    <source>
        <strain evidence="1">MM415B02291</strain>
    </source>
</reference>
<proteinExistence type="predicted"/>
<name>A0A6M3KU99_9ZZZZ</name>
<dbReference type="Gene3D" id="3.40.1350.10">
    <property type="match status" value="1"/>
</dbReference>
<gene>
    <name evidence="1" type="ORF">MM415B02291_0013</name>
</gene>
<organism evidence="1">
    <name type="scientific">viral metagenome</name>
    <dbReference type="NCBI Taxonomy" id="1070528"/>
    <lineage>
        <taxon>unclassified sequences</taxon>
        <taxon>metagenomes</taxon>
        <taxon>organismal metagenomes</taxon>
    </lineage>
</organism>